<dbReference type="InterPro" id="IPR013785">
    <property type="entry name" value="Aldolase_TIM"/>
</dbReference>
<reference evidence="2 3" key="1">
    <citation type="submission" date="2016-04" db="EMBL/GenBank/DDBJ databases">
        <authorList>
            <consortium name="Pathogen Informatics"/>
        </authorList>
    </citation>
    <scope>NUCLEOTIDE SEQUENCE [LARGE SCALE GENOMIC DNA]</scope>
    <source>
        <strain evidence="2 3">H050680373</strain>
    </source>
</reference>
<dbReference type="SUPFAM" id="SSF51569">
    <property type="entry name" value="Aldolase"/>
    <property type="match status" value="1"/>
</dbReference>
<dbReference type="RefSeq" id="WP_066131883.1">
    <property type="nucleotide sequence ID" value="NZ_FKIF01000008.1"/>
</dbReference>
<dbReference type="PANTHER" id="PTHR42849">
    <property type="entry name" value="N-ACETYLNEURAMINATE LYASE"/>
    <property type="match status" value="1"/>
</dbReference>
<proteinExistence type="predicted"/>
<dbReference type="Proteomes" id="UP000076848">
    <property type="component" value="Unassembled WGS sequence"/>
</dbReference>
<dbReference type="GO" id="GO:0005829">
    <property type="term" value="C:cytosol"/>
    <property type="evidence" value="ECO:0007669"/>
    <property type="project" value="TreeGrafter"/>
</dbReference>
<dbReference type="GO" id="GO:0008747">
    <property type="term" value="F:N-acetylneuraminate lyase activity"/>
    <property type="evidence" value="ECO:0007669"/>
    <property type="project" value="TreeGrafter"/>
</dbReference>
<dbReference type="EC" id="4.3.3.7" evidence="2"/>
<evidence type="ECO:0000313" key="3">
    <source>
        <dbReference type="Proteomes" id="UP000076848"/>
    </source>
</evidence>
<dbReference type="Gene3D" id="3.20.20.70">
    <property type="entry name" value="Aldolase class I"/>
    <property type="match status" value="1"/>
</dbReference>
<organism evidence="2 3">
    <name type="scientific">Bordetella ansorpii</name>
    <dbReference type="NCBI Taxonomy" id="288768"/>
    <lineage>
        <taxon>Bacteria</taxon>
        <taxon>Pseudomonadati</taxon>
        <taxon>Pseudomonadota</taxon>
        <taxon>Betaproteobacteria</taxon>
        <taxon>Burkholderiales</taxon>
        <taxon>Alcaligenaceae</taxon>
        <taxon>Bordetella</taxon>
    </lineage>
</organism>
<sequence>MTSSTDIAKDIDNFVPLVTPFDADGRVCSASVARLLASVRHSTNGVIPCLTSGEGWRLTDAQWASMLALTFEHAHCPVIVGIERRTTEEVLALAKAAKGQGANAIMLTTPFGTSVSQAAMLEHFRRVHDAADLDIYIYNESNLSGNETELDTLLAIGALPRVVGIKDSPDQPRSADEVRSLRECGMKYLLGWEHQLATGLPADGCVVSLANLEPELCRLASCGRHGLIHAEVERLSQIYQLDRDDWYRHIKAELAARGIIQSQQLVEQ</sequence>
<dbReference type="GO" id="GO:0008840">
    <property type="term" value="F:4-hydroxy-tetrahydrodipicolinate synthase activity"/>
    <property type="evidence" value="ECO:0007669"/>
    <property type="project" value="UniProtKB-EC"/>
</dbReference>
<dbReference type="CDD" id="cd00408">
    <property type="entry name" value="DHDPS-like"/>
    <property type="match status" value="1"/>
</dbReference>
<dbReference type="EMBL" id="FKIF01000008">
    <property type="protein sequence ID" value="SAI73098.1"/>
    <property type="molecule type" value="Genomic_DNA"/>
</dbReference>
<protein>
    <submittedName>
        <fullName evidence="2">Dihydrodipicolinate synthase</fullName>
        <ecNumber evidence="2">4.1.-.-</ecNumber>
        <ecNumber evidence="2">4.3.3.7</ecNumber>
    </submittedName>
</protein>
<evidence type="ECO:0000256" key="1">
    <source>
        <dbReference type="ARBA" id="ARBA00023239"/>
    </source>
</evidence>
<dbReference type="GO" id="GO:0019262">
    <property type="term" value="P:N-acetylneuraminate catabolic process"/>
    <property type="evidence" value="ECO:0007669"/>
    <property type="project" value="TreeGrafter"/>
</dbReference>
<dbReference type="InterPro" id="IPR002220">
    <property type="entry name" value="DapA-like"/>
</dbReference>
<dbReference type="EC" id="4.1.-.-" evidence="2"/>
<keyword evidence="1 2" id="KW-0456">Lyase</keyword>
<accession>A0A157SRG7</accession>
<evidence type="ECO:0000313" key="2">
    <source>
        <dbReference type="EMBL" id="SAI73098.1"/>
    </source>
</evidence>
<dbReference type="SMART" id="SM01130">
    <property type="entry name" value="DHDPS"/>
    <property type="match status" value="1"/>
</dbReference>
<dbReference type="PANTHER" id="PTHR42849:SF1">
    <property type="entry name" value="N-ACETYLNEURAMINATE LYASE"/>
    <property type="match status" value="1"/>
</dbReference>
<name>A0A157SRG7_9BORD</name>
<dbReference type="STRING" id="288768.SAMEA3906486_04464"/>
<dbReference type="Pfam" id="PF00701">
    <property type="entry name" value="DHDPS"/>
    <property type="match status" value="1"/>
</dbReference>
<dbReference type="PRINTS" id="PR00146">
    <property type="entry name" value="DHPICSNTHASE"/>
</dbReference>
<gene>
    <name evidence="2" type="primary">dapA2_1</name>
    <name evidence="2" type="ORF">SAMEA3906486_04464</name>
</gene>
<keyword evidence="3" id="KW-1185">Reference proteome</keyword>
<dbReference type="AlphaFoldDB" id="A0A157SRG7"/>
<dbReference type="OrthoDB" id="9782828at2"/>